<feature type="region of interest" description="Disordered" evidence="1">
    <location>
        <begin position="275"/>
        <end position="302"/>
    </location>
</feature>
<protein>
    <recommendedName>
        <fullName evidence="2">DUF222 domain-containing protein</fullName>
    </recommendedName>
</protein>
<keyword evidence="4" id="KW-1185">Reference proteome</keyword>
<name>A0A1S1PEB7_9ACTN</name>
<comment type="caution">
    <text evidence="3">The sequence shown here is derived from an EMBL/GenBank/DDBJ whole genome shotgun (WGS) entry which is preliminary data.</text>
</comment>
<evidence type="ECO:0000256" key="1">
    <source>
        <dbReference type="SAM" id="MobiDB-lite"/>
    </source>
</evidence>
<organism evidence="3 4">
    <name type="scientific">Parafrankia soli</name>
    <dbReference type="NCBI Taxonomy" id="2599596"/>
    <lineage>
        <taxon>Bacteria</taxon>
        <taxon>Bacillati</taxon>
        <taxon>Actinomycetota</taxon>
        <taxon>Actinomycetes</taxon>
        <taxon>Frankiales</taxon>
        <taxon>Frankiaceae</taxon>
        <taxon>Parafrankia</taxon>
    </lineage>
</organism>
<dbReference type="RefSeq" id="WP_071067125.1">
    <property type="nucleotide sequence ID" value="NZ_MAXA01000279.1"/>
</dbReference>
<accession>A0A1S1PEB7</accession>
<dbReference type="AlphaFoldDB" id="A0A1S1PEB7"/>
<evidence type="ECO:0000259" key="2">
    <source>
        <dbReference type="Pfam" id="PF02720"/>
    </source>
</evidence>
<evidence type="ECO:0000313" key="4">
    <source>
        <dbReference type="Proteomes" id="UP000179769"/>
    </source>
</evidence>
<proteinExistence type="predicted"/>
<evidence type="ECO:0000313" key="3">
    <source>
        <dbReference type="EMBL" id="OHV19656.1"/>
    </source>
</evidence>
<dbReference type="EMBL" id="MAXA01000279">
    <property type="protein sequence ID" value="OHV19656.1"/>
    <property type="molecule type" value="Genomic_DNA"/>
</dbReference>
<dbReference type="InterPro" id="IPR003870">
    <property type="entry name" value="DUF222"/>
</dbReference>
<reference evidence="4" key="1">
    <citation type="submission" date="2016-07" db="EMBL/GenBank/DDBJ databases">
        <title>Frankia sp. NRRL B-16219 Genome sequencing.</title>
        <authorList>
            <person name="Ghodhbane-Gtari F."/>
            <person name="Swanson E."/>
            <person name="Gueddou A."/>
            <person name="Louati M."/>
            <person name="Nouioui I."/>
            <person name="Hezbri K."/>
            <person name="Abebe-Akele F."/>
            <person name="Simpson S."/>
            <person name="Morris K."/>
            <person name="Thomas K."/>
            <person name="Gtari M."/>
            <person name="Tisa L.S."/>
        </authorList>
    </citation>
    <scope>NUCLEOTIDE SEQUENCE [LARGE SCALE GENOMIC DNA]</scope>
    <source>
        <strain evidence="4">NRRL B-16219</strain>
    </source>
</reference>
<sequence>MLFACTVAHRLPHAVEALKSGVLDVQRLRSLENAVRPLDDPLAAQVEARVLAGGARPTRGAFTDACRRAVHRLDPAGAAERARARKKERRVWVLPGEDGTSCLSAVLPAAEATACYRRVDQIAQGIAAHRGGGDTRSRDQIRADVLVDLLCGRTEHAVPLPCEVQVVVPVTVLLGLAEDPGEIPGYGPIPAVVAREMAARPGSTWRRILTDPQGTLVEIADRRLPTAAQARHVRARNRTCVFPGCARTSRRSSLTHIHTSNRNTRLAPREGVVMNRRATPSRGGKYPTTHSHHSDPHHTRTQAPEFQHRARCALECPLWILATCTACDPVSAAQTGLSRTRTVAPAACRQLGQLRADSAQMPRTPAAGTSRPCAMTDAACFSRWTLMLTA</sequence>
<dbReference type="Proteomes" id="UP000179769">
    <property type="component" value="Unassembled WGS sequence"/>
</dbReference>
<feature type="domain" description="DUF222" evidence="2">
    <location>
        <begin position="4"/>
        <end position="236"/>
    </location>
</feature>
<gene>
    <name evidence="3" type="ORF">BBK14_09125</name>
</gene>
<dbReference type="Pfam" id="PF02720">
    <property type="entry name" value="DUF222"/>
    <property type="match status" value="1"/>
</dbReference>